<dbReference type="Pfam" id="PF05066">
    <property type="entry name" value="HARE-HTH"/>
    <property type="match status" value="1"/>
</dbReference>
<proteinExistence type="predicted"/>
<reference evidence="4 5" key="1">
    <citation type="submission" date="2018-06" db="EMBL/GenBank/DDBJ databases">
        <title>Complete genome of Desulfovibrio indonesiensis P37SLT.</title>
        <authorList>
            <person name="Crispim J.S."/>
            <person name="Vidigal P.M.P."/>
            <person name="Silva L.C.F."/>
            <person name="Laguardia C.N."/>
            <person name="Araujo L.C."/>
            <person name="Dias R.S."/>
            <person name="Sousa M.P."/>
            <person name="Paula S.O."/>
            <person name="Silva C."/>
        </authorList>
    </citation>
    <scope>NUCLEOTIDE SEQUENCE [LARGE SCALE GENOMIC DNA]</scope>
    <source>
        <strain evidence="4 5">P37SLT</strain>
    </source>
</reference>
<keyword evidence="1" id="KW-0804">Transcription</keyword>
<evidence type="ECO:0008006" key="6">
    <source>
        <dbReference type="Google" id="ProtNLM"/>
    </source>
</evidence>
<evidence type="ECO:0000259" key="3">
    <source>
        <dbReference type="PROSITE" id="PS51913"/>
    </source>
</evidence>
<evidence type="ECO:0000259" key="2">
    <source>
        <dbReference type="PROSITE" id="PS50164"/>
    </source>
</evidence>
<dbReference type="OrthoDB" id="34413at2"/>
<dbReference type="EMBL" id="QMIE01000003">
    <property type="protein sequence ID" value="TVM18733.1"/>
    <property type="molecule type" value="Genomic_DNA"/>
</dbReference>
<gene>
    <name evidence="4" type="ORF">DPQ33_04470</name>
</gene>
<comment type="caution">
    <text evidence="4">The sequence shown here is derived from an EMBL/GenBank/DDBJ whole genome shotgun (WGS) entry which is preliminary data.</text>
</comment>
<evidence type="ECO:0000256" key="1">
    <source>
        <dbReference type="ARBA" id="ARBA00023163"/>
    </source>
</evidence>
<dbReference type="InterPro" id="IPR007759">
    <property type="entry name" value="Asxl_HARE-HTH"/>
</dbReference>
<feature type="domain" description="HTH HARE-type" evidence="3">
    <location>
        <begin position="4"/>
        <end position="78"/>
    </location>
</feature>
<dbReference type="InterPro" id="IPR000305">
    <property type="entry name" value="GIY-YIG_endonuc"/>
</dbReference>
<protein>
    <recommendedName>
        <fullName evidence="6">HTH HARE-type domain-containing protein</fullName>
    </recommendedName>
</protein>
<sequence>MHDMPWKEAILEVLSKSSDAMHYADIAEKIVELGLRKNKIGATPANTVNVYINGSINEEKEGSPFIRVSRGVYSLKGKESLAEVNAEQGENGQNIVNAFGMFWQRDFVLWCGTPKLLGRQQLGADSVDFSEQIGVYILYDGKETVYVGRAIDRPLGKRLYEHTQDRLNGRWNRFSWFGLYSVRALEEGGGVLEKDVANTSANSADMIVSTLESLLIEGLEPPQNRKRGDGFNASEYLQAIDPEIEKRRVKKTLNQLLEKYNTD</sequence>
<dbReference type="AlphaFoldDB" id="A0A7M3MHQ8"/>
<dbReference type="PROSITE" id="PS51913">
    <property type="entry name" value="HTH_HARE"/>
    <property type="match status" value="1"/>
</dbReference>
<dbReference type="PROSITE" id="PS50164">
    <property type="entry name" value="GIY_YIG"/>
    <property type="match status" value="1"/>
</dbReference>
<feature type="domain" description="GIY-YIG" evidence="2">
    <location>
        <begin position="131"/>
        <end position="225"/>
    </location>
</feature>
<dbReference type="CDD" id="cd00719">
    <property type="entry name" value="GIY-YIG_SF"/>
    <property type="match status" value="1"/>
</dbReference>
<name>A0A7M3MHQ8_9BACT</name>
<organism evidence="4 5">
    <name type="scientific">Oceanidesulfovibrio indonesiensis</name>
    <dbReference type="NCBI Taxonomy" id="54767"/>
    <lineage>
        <taxon>Bacteria</taxon>
        <taxon>Pseudomonadati</taxon>
        <taxon>Thermodesulfobacteriota</taxon>
        <taxon>Desulfovibrionia</taxon>
        <taxon>Desulfovibrionales</taxon>
        <taxon>Desulfovibrionaceae</taxon>
        <taxon>Oceanidesulfovibrio</taxon>
    </lineage>
</organism>
<dbReference type="GO" id="GO:0006355">
    <property type="term" value="P:regulation of DNA-templated transcription"/>
    <property type="evidence" value="ECO:0007669"/>
    <property type="project" value="InterPro"/>
</dbReference>
<accession>A0A7M3MHQ8</accession>
<evidence type="ECO:0000313" key="4">
    <source>
        <dbReference type="EMBL" id="TVM18733.1"/>
    </source>
</evidence>
<dbReference type="RefSeq" id="WP_144301987.1">
    <property type="nucleotide sequence ID" value="NZ_QMIE01000003.1"/>
</dbReference>
<evidence type="ECO:0000313" key="5">
    <source>
        <dbReference type="Proteomes" id="UP000448292"/>
    </source>
</evidence>
<dbReference type="Proteomes" id="UP000448292">
    <property type="component" value="Unassembled WGS sequence"/>
</dbReference>
<keyword evidence="5" id="KW-1185">Reference proteome</keyword>